<dbReference type="InParanoid" id="I2H8L6"/>
<dbReference type="GO" id="GO:0005730">
    <property type="term" value="C:nucleolus"/>
    <property type="evidence" value="ECO:0007669"/>
    <property type="project" value="EnsemblFungi"/>
</dbReference>
<dbReference type="SUPFAM" id="SSF54928">
    <property type="entry name" value="RNA-binding domain, RBD"/>
    <property type="match status" value="1"/>
</dbReference>
<dbReference type="InterPro" id="IPR035979">
    <property type="entry name" value="RBD_domain_sf"/>
</dbReference>
<feature type="region of interest" description="Disordered" evidence="2">
    <location>
        <begin position="406"/>
        <end position="426"/>
    </location>
</feature>
<feature type="region of interest" description="Disordered" evidence="2">
    <location>
        <begin position="217"/>
        <end position="240"/>
    </location>
</feature>
<keyword evidence="5" id="KW-1185">Reference proteome</keyword>
<dbReference type="GeneID" id="14497871"/>
<name>I2H8L6_HENB6</name>
<dbReference type="EMBL" id="HE806324">
    <property type="protein sequence ID" value="CCH62718.1"/>
    <property type="molecule type" value="Genomic_DNA"/>
</dbReference>
<dbReference type="HOGENOM" id="CLU_020873_1_0_1"/>
<dbReference type="InterPro" id="IPR012677">
    <property type="entry name" value="Nucleotide-bd_a/b_plait_sf"/>
</dbReference>
<evidence type="ECO:0000256" key="2">
    <source>
        <dbReference type="SAM" id="MobiDB-lite"/>
    </source>
</evidence>
<dbReference type="FunCoup" id="I2H8L6">
    <property type="interactions" value="194"/>
</dbReference>
<reference evidence="4 5" key="1">
    <citation type="journal article" date="2011" name="Proc. Natl. Acad. Sci. U.S.A.">
        <title>Evolutionary erosion of yeast sex chromosomes by mating-type switching accidents.</title>
        <authorList>
            <person name="Gordon J.L."/>
            <person name="Armisen D."/>
            <person name="Proux-Wera E."/>
            <person name="Oheigeartaigh S.S."/>
            <person name="Byrne K.P."/>
            <person name="Wolfe K.H."/>
        </authorList>
    </citation>
    <scope>NUCLEOTIDE SEQUENCE [LARGE SCALE GENOMIC DNA]</scope>
    <source>
        <strain evidence="5">ATCC 34711 / CBS 6284 / DSM 70876 / NBRC 10599 / NRRL Y-10934 / UCD 77-7</strain>
    </source>
</reference>
<gene>
    <name evidence="4" type="primary">TBLA0I00580</name>
    <name evidence="4" type="ORF">TBLA_0I00580</name>
</gene>
<dbReference type="eggNOG" id="ENOG502QQ4K">
    <property type="taxonomic scope" value="Eukaryota"/>
</dbReference>
<dbReference type="GO" id="GO:0003723">
    <property type="term" value="F:RNA binding"/>
    <property type="evidence" value="ECO:0007669"/>
    <property type="project" value="UniProtKB-UniRule"/>
</dbReference>
<organism evidence="4 5">
    <name type="scientific">Henningerozyma blattae (strain ATCC 34711 / CBS 6284 / DSM 70876 / NBRC 10599 / NRRL Y-10934 / UCD 77-7)</name>
    <name type="common">Yeast</name>
    <name type="synonym">Tetrapisispora blattae</name>
    <dbReference type="NCBI Taxonomy" id="1071380"/>
    <lineage>
        <taxon>Eukaryota</taxon>
        <taxon>Fungi</taxon>
        <taxon>Dikarya</taxon>
        <taxon>Ascomycota</taxon>
        <taxon>Saccharomycotina</taxon>
        <taxon>Saccharomycetes</taxon>
        <taxon>Saccharomycetales</taxon>
        <taxon>Saccharomycetaceae</taxon>
        <taxon>Henningerozyma</taxon>
    </lineage>
</organism>
<dbReference type="KEGG" id="tbl:TBLA_0I00580"/>
<protein>
    <recommendedName>
        <fullName evidence="3">RRM domain-containing protein</fullName>
    </recommendedName>
</protein>
<dbReference type="STRING" id="1071380.I2H8L6"/>
<evidence type="ECO:0000256" key="1">
    <source>
        <dbReference type="PROSITE-ProRule" id="PRU00176"/>
    </source>
</evidence>
<feature type="domain" description="RRM" evidence="3">
    <location>
        <begin position="6"/>
        <end position="82"/>
    </location>
</feature>
<dbReference type="InterPro" id="IPR000504">
    <property type="entry name" value="RRM_dom"/>
</dbReference>
<dbReference type="Proteomes" id="UP000002866">
    <property type="component" value="Chromosome 9"/>
</dbReference>
<dbReference type="OrthoDB" id="21643at2759"/>
<feature type="region of interest" description="Disordered" evidence="2">
    <location>
        <begin position="295"/>
        <end position="350"/>
    </location>
</feature>
<dbReference type="Gene3D" id="3.30.70.330">
    <property type="match status" value="1"/>
</dbReference>
<dbReference type="GO" id="GO:0008428">
    <property type="term" value="F:ribonuclease inhibitor activity"/>
    <property type="evidence" value="ECO:0007669"/>
    <property type="project" value="EnsemblFungi"/>
</dbReference>
<dbReference type="OMA" id="TKLWGYE"/>
<dbReference type="GO" id="GO:0000463">
    <property type="term" value="P:maturation of LSU-rRNA from tricistronic rRNA transcript (SSU-rRNA, 5.8S rRNA, LSU-rRNA)"/>
    <property type="evidence" value="ECO:0007669"/>
    <property type="project" value="EnsemblFungi"/>
</dbReference>
<evidence type="ECO:0000313" key="5">
    <source>
        <dbReference type="Proteomes" id="UP000002866"/>
    </source>
</evidence>
<feature type="compositionally biased region" description="Basic and acidic residues" evidence="2">
    <location>
        <begin position="295"/>
        <end position="305"/>
    </location>
</feature>
<accession>I2H8L6</accession>
<dbReference type="AlphaFoldDB" id="I2H8L6"/>
<feature type="compositionally biased region" description="Basic and acidic residues" evidence="2">
    <location>
        <begin position="312"/>
        <end position="322"/>
    </location>
</feature>
<dbReference type="PROSITE" id="PS50102">
    <property type="entry name" value="RRM"/>
    <property type="match status" value="1"/>
</dbReference>
<evidence type="ECO:0000313" key="4">
    <source>
        <dbReference type="EMBL" id="CCH62718.1"/>
    </source>
</evidence>
<dbReference type="RefSeq" id="XP_004182237.1">
    <property type="nucleotide sequence ID" value="XM_004182189.1"/>
</dbReference>
<evidence type="ECO:0000259" key="3">
    <source>
        <dbReference type="PROSITE" id="PS50102"/>
    </source>
</evidence>
<proteinExistence type="predicted"/>
<sequence length="514" mass="60489">MSHVEKRIFVGNLKHNVEGVLNDLYERFSKFGRCLDPEFDNKGSFAYLSMEFPDENSFLKLKNSFHNVKFKENLLKIDTAKPDWKESWSKQHDQDLKINMIKERLQKEKEWKFHKKLENISMSWKDHRDVMNGRIRKTPRQKSQLRNITFRIDVNGSLKVYKCYKIKLWGYEKNKDLRDLVYTFIDKKWRNGSNHIVDRLDYSRATHSIHLRSGKDRITISATSHPTDSKTEDADNNIEEGDNIEEEVLKVEKQKNTDVLNQVLQGFNFDKPMDMEDEAINEEYGASDYELEHQFGDSDSDREVSNKNLNKSLDKPKEKKNGETSYNNYEDKTSRHKKNTEEDSYEGEDEDKEFIPTFGNKQADTQAPEVASGTISNVNTLRTLFNPQDESKSSSFKLIEESDDDIDKNKNINNDDDFDASNKNAQSINDKNLSNQYHTLKYRLFFPHLDSPFLTGQTQLVKVKDSSKDNLLDNWEEEFRENRILWLKEMKRKRRDAVRQLAKKRSKNITSALL</sequence>
<keyword evidence="1" id="KW-0694">RNA-binding</keyword>